<evidence type="ECO:0000313" key="2">
    <source>
        <dbReference type="Proteomes" id="UP000276133"/>
    </source>
</evidence>
<dbReference type="Proteomes" id="UP000276133">
    <property type="component" value="Unassembled WGS sequence"/>
</dbReference>
<name>A0A3M7S789_BRAPC</name>
<keyword evidence="2" id="KW-1185">Reference proteome</keyword>
<evidence type="ECO:0000313" key="1">
    <source>
        <dbReference type="EMBL" id="RNA31632.1"/>
    </source>
</evidence>
<protein>
    <submittedName>
        <fullName evidence="1">Uncharacterized protein</fullName>
    </submittedName>
</protein>
<reference evidence="1 2" key="1">
    <citation type="journal article" date="2018" name="Sci. Rep.">
        <title>Genomic signatures of local adaptation to the degree of environmental predictability in rotifers.</title>
        <authorList>
            <person name="Franch-Gras L."/>
            <person name="Hahn C."/>
            <person name="Garcia-Roger E.M."/>
            <person name="Carmona M.J."/>
            <person name="Serra M."/>
            <person name="Gomez A."/>
        </authorList>
    </citation>
    <scope>NUCLEOTIDE SEQUENCE [LARGE SCALE GENOMIC DNA]</scope>
    <source>
        <strain evidence="1">HYR1</strain>
    </source>
</reference>
<organism evidence="1 2">
    <name type="scientific">Brachionus plicatilis</name>
    <name type="common">Marine rotifer</name>
    <name type="synonym">Brachionus muelleri</name>
    <dbReference type="NCBI Taxonomy" id="10195"/>
    <lineage>
        <taxon>Eukaryota</taxon>
        <taxon>Metazoa</taxon>
        <taxon>Spiralia</taxon>
        <taxon>Gnathifera</taxon>
        <taxon>Rotifera</taxon>
        <taxon>Eurotatoria</taxon>
        <taxon>Monogononta</taxon>
        <taxon>Pseudotrocha</taxon>
        <taxon>Ploima</taxon>
        <taxon>Brachionidae</taxon>
        <taxon>Brachionus</taxon>
    </lineage>
</organism>
<gene>
    <name evidence="1" type="ORF">BpHYR1_045897</name>
</gene>
<dbReference type="AlphaFoldDB" id="A0A3M7S789"/>
<dbReference type="EMBL" id="REGN01001916">
    <property type="protein sequence ID" value="RNA31632.1"/>
    <property type="molecule type" value="Genomic_DNA"/>
</dbReference>
<accession>A0A3M7S789</accession>
<comment type="caution">
    <text evidence="1">The sequence shown here is derived from an EMBL/GenBank/DDBJ whole genome shotgun (WGS) entry which is preliminary data.</text>
</comment>
<proteinExistence type="predicted"/>
<sequence>MYQQEEVSNSSRRKIFRIAIPIRTKMHTTKATFFTSLYQFLDKLPTKITNINVKDALAWAI</sequence>